<dbReference type="InterPro" id="IPR052407">
    <property type="entry name" value="BTB_POZ_domain_cont_9"/>
</dbReference>
<comment type="caution">
    <text evidence="3">The sequence shown here is derived from an EMBL/GenBank/DDBJ whole genome shotgun (WGS) entry which is preliminary data.</text>
</comment>
<dbReference type="PANTHER" id="PTHR46306">
    <property type="entry name" value="BTB/POZ DOMAIN-CONTAINING PROTEIN 9"/>
    <property type="match status" value="1"/>
</dbReference>
<proteinExistence type="predicted"/>
<evidence type="ECO:0000313" key="4">
    <source>
        <dbReference type="EMBL" id="GES93119.1"/>
    </source>
</evidence>
<dbReference type="AlphaFoldDB" id="A0A2Z6Q2U7"/>
<evidence type="ECO:0000259" key="2">
    <source>
        <dbReference type="PROSITE" id="PS51886"/>
    </source>
</evidence>
<organism evidence="3 5">
    <name type="scientific">Rhizophagus clarus</name>
    <dbReference type="NCBI Taxonomy" id="94130"/>
    <lineage>
        <taxon>Eukaryota</taxon>
        <taxon>Fungi</taxon>
        <taxon>Fungi incertae sedis</taxon>
        <taxon>Mucoromycota</taxon>
        <taxon>Glomeromycotina</taxon>
        <taxon>Glomeromycetes</taxon>
        <taxon>Glomerales</taxon>
        <taxon>Glomeraceae</taxon>
        <taxon>Rhizophagus</taxon>
    </lineage>
</organism>
<dbReference type="EMBL" id="BEXD01000055">
    <property type="protein sequence ID" value="GBB83805.1"/>
    <property type="molecule type" value="Genomic_DNA"/>
</dbReference>
<evidence type="ECO:0000313" key="5">
    <source>
        <dbReference type="Proteomes" id="UP000247702"/>
    </source>
</evidence>
<dbReference type="InterPro" id="IPR006571">
    <property type="entry name" value="TLDc_dom"/>
</dbReference>
<dbReference type="PROSITE" id="PS50097">
    <property type="entry name" value="BTB"/>
    <property type="match status" value="1"/>
</dbReference>
<keyword evidence="5" id="KW-1185">Reference proteome</keyword>
<name>A0A2Z6Q2U7_9GLOM</name>
<feature type="domain" description="TLDc" evidence="2">
    <location>
        <begin position="292"/>
        <end position="467"/>
    </location>
</feature>
<dbReference type="SMART" id="SM00225">
    <property type="entry name" value="BTB"/>
    <property type="match status" value="1"/>
</dbReference>
<evidence type="ECO:0000313" key="3">
    <source>
        <dbReference type="EMBL" id="GBB83805.1"/>
    </source>
</evidence>
<dbReference type="SUPFAM" id="SSF54695">
    <property type="entry name" value="POZ domain"/>
    <property type="match status" value="1"/>
</dbReference>
<dbReference type="InterPro" id="IPR000210">
    <property type="entry name" value="BTB/POZ_dom"/>
</dbReference>
<dbReference type="PROSITE" id="PS51886">
    <property type="entry name" value="TLDC"/>
    <property type="match status" value="1"/>
</dbReference>
<feature type="domain" description="BTB" evidence="1">
    <location>
        <begin position="23"/>
        <end position="96"/>
    </location>
</feature>
<dbReference type="Gene3D" id="1.25.40.420">
    <property type="match status" value="1"/>
</dbReference>
<evidence type="ECO:0000259" key="1">
    <source>
        <dbReference type="PROSITE" id="PS50097"/>
    </source>
</evidence>
<dbReference type="OrthoDB" id="5948799at2759"/>
<gene>
    <name evidence="4" type="ORF">RCL2_001987700</name>
    <name evidence="3" type="ORF">RclHR1_10470010</name>
</gene>
<protein>
    <recommendedName>
        <fullName evidence="6">BTB domain-containing protein</fullName>
    </recommendedName>
</protein>
<dbReference type="Proteomes" id="UP000247702">
    <property type="component" value="Unassembled WGS sequence"/>
</dbReference>
<dbReference type="Pfam" id="PF07534">
    <property type="entry name" value="TLD"/>
    <property type="match status" value="1"/>
</dbReference>
<accession>A0A2Z6Q2U7</accession>
<dbReference type="CDD" id="cd18186">
    <property type="entry name" value="BTB_POZ_ZBTB_KLHL-like"/>
    <property type="match status" value="1"/>
</dbReference>
<dbReference type="Gene3D" id="3.30.710.10">
    <property type="entry name" value="Potassium Channel Kv1.1, Chain A"/>
    <property type="match status" value="1"/>
</dbReference>
<dbReference type="Pfam" id="PF00651">
    <property type="entry name" value="BTB"/>
    <property type="match status" value="1"/>
</dbReference>
<evidence type="ECO:0008006" key="6">
    <source>
        <dbReference type="Google" id="ProtNLM"/>
    </source>
</evidence>
<reference evidence="4" key="2">
    <citation type="submission" date="2019-10" db="EMBL/GenBank/DDBJ databases">
        <title>Conservation and host-specific expression of non-tandemly repeated heterogenous ribosome RNA gene in arbuscular mycorrhizal fungi.</title>
        <authorList>
            <person name="Maeda T."/>
            <person name="Kobayashi Y."/>
            <person name="Nakagawa T."/>
            <person name="Ezawa T."/>
            <person name="Yamaguchi K."/>
            <person name="Bino T."/>
            <person name="Nishimoto Y."/>
            <person name="Shigenobu S."/>
            <person name="Kawaguchi M."/>
        </authorList>
    </citation>
    <scope>NUCLEOTIDE SEQUENCE</scope>
    <source>
        <strain evidence="4">HR1</strain>
    </source>
</reference>
<dbReference type="GO" id="GO:0005737">
    <property type="term" value="C:cytoplasm"/>
    <property type="evidence" value="ECO:0007669"/>
    <property type="project" value="TreeGrafter"/>
</dbReference>
<dbReference type="InterPro" id="IPR011333">
    <property type="entry name" value="SKP1/BTB/POZ_sf"/>
</dbReference>
<dbReference type="EMBL" id="BLAL01000221">
    <property type="protein sequence ID" value="GES93119.1"/>
    <property type="molecule type" value="Genomic_DNA"/>
</dbReference>
<sequence length="467" mass="54976">MTSIFHHNFLKDVTTILDNADDYDVIIQVGQDYYKREFRAHSVILRARCPYFKSALTANWITKKNNMILFNKPNITSTIFNMILKYINSGELVLTNHTGKQLFDLLIASDELLLEELFTYVQDYLIKEKVDWIRKNFDLIFKLINCKKLQCYCFEIICESSHPFLISKTFSLIDVNILSDILKRDDLQVKEINLWDYLIKWGINQLPDLKDEKIDNIKWNYKKFKRLRETLESLIPLIRFMNISRVDFFNKVRPYMLIIPNDIYNEIEEFHYLVTLPKIKILLPRTGRIDSNIIKEELINILANLIDMKNVNDTRTGNDPFYKFNLIYRGSCDGFDNTKFKYKCNRRVASLILIEVQHSNIIFGGYSSIGFCSSKDNSNSNHFIFSFEKCKVMQTMKVGRANVGQTMKVSRAKSNPMNDNKRGFDFNGELYMVNQILHLENFGRYKRISNSSIYVIKEVETFIVVCN</sequence>
<reference evidence="3 5" key="1">
    <citation type="submission" date="2017-11" db="EMBL/GenBank/DDBJ databases">
        <title>The genome of Rhizophagus clarus HR1 reveals common genetic basis of auxotrophy among arbuscular mycorrhizal fungi.</title>
        <authorList>
            <person name="Kobayashi Y."/>
        </authorList>
    </citation>
    <scope>NUCLEOTIDE SEQUENCE [LARGE SCALE GENOMIC DNA]</scope>
    <source>
        <strain evidence="3 5">HR1</strain>
    </source>
</reference>
<dbReference type="Proteomes" id="UP000615446">
    <property type="component" value="Unassembled WGS sequence"/>
</dbReference>
<dbReference type="PANTHER" id="PTHR46306:SF1">
    <property type="entry name" value="BTB_POZ DOMAIN-CONTAINING PROTEIN 9"/>
    <property type="match status" value="1"/>
</dbReference>